<proteinExistence type="predicted"/>
<keyword evidence="2" id="KW-1133">Transmembrane helix</keyword>
<dbReference type="EMBL" id="QURL01000001">
    <property type="protein sequence ID" value="RFC66439.1"/>
    <property type="molecule type" value="Genomic_DNA"/>
</dbReference>
<reference evidence="4 5" key="1">
    <citation type="submission" date="2018-08" db="EMBL/GenBank/DDBJ databases">
        <title>Fulvimarina sp. 85, whole genome shotgun sequence.</title>
        <authorList>
            <person name="Tuo L."/>
        </authorList>
    </citation>
    <scope>NUCLEOTIDE SEQUENCE [LARGE SCALE GENOMIC DNA]</scope>
    <source>
        <strain evidence="4 5">85</strain>
    </source>
</reference>
<feature type="region of interest" description="Disordered" evidence="1">
    <location>
        <begin position="137"/>
        <end position="159"/>
    </location>
</feature>
<feature type="compositionally biased region" description="Basic and acidic residues" evidence="1">
    <location>
        <begin position="137"/>
        <end position="151"/>
    </location>
</feature>
<accession>A0A371XB53</accession>
<keyword evidence="5" id="KW-1185">Reference proteome</keyword>
<name>A0A371XB53_9HYPH</name>
<evidence type="ECO:0000256" key="1">
    <source>
        <dbReference type="SAM" id="MobiDB-lite"/>
    </source>
</evidence>
<keyword evidence="2" id="KW-0472">Membrane</keyword>
<evidence type="ECO:0000313" key="5">
    <source>
        <dbReference type="Proteomes" id="UP000264310"/>
    </source>
</evidence>
<feature type="transmembrane region" description="Helical" evidence="2">
    <location>
        <begin position="87"/>
        <end position="109"/>
    </location>
</feature>
<dbReference type="InterPro" id="IPR013783">
    <property type="entry name" value="Ig-like_fold"/>
</dbReference>
<keyword evidence="2" id="KW-0812">Transmembrane</keyword>
<dbReference type="InterPro" id="IPR055385">
    <property type="entry name" value="GpJ_HDII-ins2"/>
</dbReference>
<evidence type="ECO:0000313" key="4">
    <source>
        <dbReference type="EMBL" id="RFC66439.1"/>
    </source>
</evidence>
<evidence type="ECO:0000259" key="3">
    <source>
        <dbReference type="Pfam" id="PF24801"/>
    </source>
</evidence>
<feature type="domain" description="Tip attachment protein J HDII-ins2" evidence="3">
    <location>
        <begin position="269"/>
        <end position="379"/>
    </location>
</feature>
<comment type="caution">
    <text evidence="4">The sequence shown here is derived from an EMBL/GenBank/DDBJ whole genome shotgun (WGS) entry which is preliminary data.</text>
</comment>
<dbReference type="Pfam" id="PF24801">
    <property type="entry name" value="FNIII-A_GpJ"/>
    <property type="match status" value="1"/>
</dbReference>
<protein>
    <recommendedName>
        <fullName evidence="3">Tip attachment protein J HDII-ins2 domain-containing protein</fullName>
    </recommendedName>
</protein>
<dbReference type="Gene3D" id="2.60.40.10">
    <property type="entry name" value="Immunoglobulins"/>
    <property type="match status" value="1"/>
</dbReference>
<evidence type="ECO:0000256" key="2">
    <source>
        <dbReference type="SAM" id="Phobius"/>
    </source>
</evidence>
<dbReference type="AlphaFoldDB" id="A0A371XB53"/>
<sequence>MRTTVASSFGGDMTVDVVMPAGLTVAEMIDRAVPGREAIARERLVVSIIGGDRPGEILTASWERVRLKPGMRLHIDVVPGENAIKGVLNVLVSIAALAVAGPLGAALGLGQFGQALLAAGLTFLGNALVSILFPPPKQKDRDKGRGADRIDGFQNRSRPNEPIRAVFGKMRIAPDYAIPPYTEIAGDIQYVRTAFVVGIGQHILSGRRIGDTDIAQYEEVQTETQDGAGFGGPLNLIRSTVIEDRYGLELVNREKLNDVGEPIGDGSRENPMLVRFTANHASSFTVILGFPGGLYEVDAELADDTDPWRVTIEMRWREFGSPVWQDEVFTIEAKKEVAFFRAIERGVSARGPIEVSLRRASPEQDSNRFVEQVSLIALQTNRPEYPIITDRPLCIEGVRVKATYQLNGTLDSYNLIASRVTRDWTGAAWVPRETSNPAAHALRVLTSDEGPFPYPDSMIDWEAFQDWHNFCAGKGLKYDAEIIDEGSTLQRLGEVCAAGRAAPRFTGTKWTIVIDRPSNDVVAHFSPLEVSEIKWQTAYPRHPDGYRVQFLDATNNYEVSERVIPWPGRDLASVEIAEQIEMPGKTDPAEVWREARRKQYEAIARTGSFSFSVEGMARPETRGDLVACSFDILDQTLWSSRVAQVRDRRLILTDTVEFEDGKSYAIRFERRQADRNVSIVSRVVPGVNTSRDPAIRQTRILTVVDGFEIPIVTEDDMPVVGFGPLGAETVKGYIVEAVPTELGWRYTCIPDAPEIDANTDAEIPPLWDGRVGDIPSAAEGTPGTPSITFVQAQIENDAYVIRVGVAEDPVSPVRAATIEVDYREQGNTNWTTRTIIPASGGVSITGFSAGDVIEIRARAVGAGGTPSAYTAIRTYTAPNLGPTPMPAPTQLTAVQNGAEIDVSWMNSNDSRVSQAQVYRGTGSQTFDQAGLIASINSGPTDTRVLADTPGSGTYRYWVTCSGGGTTSDPAGPATITAP</sequence>
<organism evidence="4 5">
    <name type="scientific">Fulvimarina endophytica</name>
    <dbReference type="NCBI Taxonomy" id="2293836"/>
    <lineage>
        <taxon>Bacteria</taxon>
        <taxon>Pseudomonadati</taxon>
        <taxon>Pseudomonadota</taxon>
        <taxon>Alphaproteobacteria</taxon>
        <taxon>Hyphomicrobiales</taxon>
        <taxon>Aurantimonadaceae</taxon>
        <taxon>Fulvimarina</taxon>
    </lineage>
</organism>
<dbReference type="Proteomes" id="UP000264310">
    <property type="component" value="Unassembled WGS sequence"/>
</dbReference>
<gene>
    <name evidence="4" type="ORF">DYI37_03070</name>
</gene>